<evidence type="ECO:0000256" key="1">
    <source>
        <dbReference type="SAM" id="MobiDB-lite"/>
    </source>
</evidence>
<proteinExistence type="predicted"/>
<protein>
    <submittedName>
        <fullName evidence="2">Uncharacterized protein</fullName>
    </submittedName>
</protein>
<sequence length="119" mass="14139">MNTHQLQRPFGAYQPSVSPRKKEEGAAPEHSWWGWQHQCPPHFGAYQLKWWLRRTGQDRRSSATTRHPLRAWTKGKCAAVPQQTWWERFWQKIIPCRSRRVDRRKKRAGTSPSSQSTMD</sequence>
<organism evidence="3">
    <name type="scientific">Caenorhabditis brenneri</name>
    <name type="common">Nematode worm</name>
    <dbReference type="NCBI Taxonomy" id="135651"/>
    <lineage>
        <taxon>Eukaryota</taxon>
        <taxon>Metazoa</taxon>
        <taxon>Ecdysozoa</taxon>
        <taxon>Nematoda</taxon>
        <taxon>Chromadorea</taxon>
        <taxon>Rhabditida</taxon>
        <taxon>Rhabditina</taxon>
        <taxon>Rhabditomorpha</taxon>
        <taxon>Rhabditoidea</taxon>
        <taxon>Rhabditidae</taxon>
        <taxon>Peloderinae</taxon>
        <taxon>Caenorhabditis</taxon>
    </lineage>
</organism>
<accession>G0MDP6</accession>
<keyword evidence="3" id="KW-1185">Reference proteome</keyword>
<evidence type="ECO:0000313" key="3">
    <source>
        <dbReference type="Proteomes" id="UP000008068"/>
    </source>
</evidence>
<dbReference type="Proteomes" id="UP000008068">
    <property type="component" value="Unassembled WGS sequence"/>
</dbReference>
<feature type="compositionally biased region" description="Polar residues" evidence="1">
    <location>
        <begin position="110"/>
        <end position="119"/>
    </location>
</feature>
<feature type="region of interest" description="Disordered" evidence="1">
    <location>
        <begin position="100"/>
        <end position="119"/>
    </location>
</feature>
<name>G0MDP6_CAEBE</name>
<dbReference type="EMBL" id="GL379790">
    <property type="protein sequence ID" value="EGT49450.1"/>
    <property type="molecule type" value="Genomic_DNA"/>
</dbReference>
<feature type="region of interest" description="Disordered" evidence="1">
    <location>
        <begin position="1"/>
        <end position="31"/>
    </location>
</feature>
<reference evidence="3" key="1">
    <citation type="submission" date="2011-07" db="EMBL/GenBank/DDBJ databases">
        <authorList>
            <consortium name="Caenorhabditis brenneri Sequencing and Analysis Consortium"/>
            <person name="Wilson R.K."/>
        </authorList>
    </citation>
    <scope>NUCLEOTIDE SEQUENCE [LARGE SCALE GENOMIC DNA]</scope>
    <source>
        <strain evidence="3">PB2801</strain>
    </source>
</reference>
<dbReference type="AlphaFoldDB" id="G0MDP6"/>
<dbReference type="InParanoid" id="G0MDP6"/>
<gene>
    <name evidence="2" type="ORF">CAEBREN_21866</name>
</gene>
<evidence type="ECO:0000313" key="2">
    <source>
        <dbReference type="EMBL" id="EGT49450.1"/>
    </source>
</evidence>
<dbReference type="HOGENOM" id="CLU_2063571_0_0_1"/>